<dbReference type="PANTHER" id="PTHR22999">
    <property type="entry name" value="PX SERINE/THREONINE KINASE PXK"/>
    <property type="match status" value="1"/>
</dbReference>
<dbReference type="AlphaFoldDB" id="A0AAD1Z7W2"/>
<evidence type="ECO:0000259" key="4">
    <source>
        <dbReference type="PROSITE" id="PS50195"/>
    </source>
</evidence>
<sequence length="1209" mass="136098">MVGFGEGVSFGVGGGVSLGVEMDDGGDGFGRVTEFLVLMVLAELSQVAELALPLVEPPAMESASNRREHCFRKGPSSNVFPIWPMLFGMHLVNFLLEMTITEAGEFHKFSGVVEWNRLWFTKIASRFSLNSSGGNGPSKSLNLMSRFCLRIIMKKAMESVQDLIEEAKLRTVWWALCIFAISYFLTHTSKSMLMNAPIAILLVSGLRMLFNEVEFRWKVHNARPQSYLSHLEKRQLSANDSRLTTMPPPPKWKRNIDSPVVEAAMQDFINKLLRDFVSDLWYSDITPDKEAPELIRAVIMDALGEVSGRVKEVNLVDLLTRDIVDLIGDHLDLFRKNQTSIGVDVMGILSSEERDERLKHHLLASKQLHPALISPECEYKFLQQLMGGLLTIVLRPREAQCPLVRCIARELVTCLVLQPLINLVSPGYINELVLYIFLAIKAELFKDGDTDQSSNMEGHNHAAGESAFKKNLSANSQGTDMTLARFDNKKELMSDASVNSLSDTVQDEPAHPRPSDWARVFEAATQRRTEVLMPENLENMWAIGRNYKKKLKKSTATGIQAPETAGSVSSVMPQKEMGTQVWDNNHEISTGVEDKAEMQLLSLPQPDAGLTDHDTNALHMLQDLNKEVFSKDGSTDNKLEDRTRVVPLENRNRLKRSNSTSDLKVQSNMEDTFTSKGGSPIISEFYGVDINGTNIHSVKSVSNMVLRSEGLHVPRLRCRVIGAYFEKLGSTSFAVYSIAVTDADNNTWFVKRRYRNFERLHRHLKDIPNYMLHLPPKRIFSSSTEDAFVHQRCIQLHKYLQDLLSIANVAEQHEVWDFLSASSKNYSFGKSSSVMKTLAVNVDDAVDDIVRQFKGVSDSLMQKVVGSPSSMCEPASLVTSRSSSWIADDIKNLALSHNTTESINSHNTSASINSISDNEEGDKDESHGQQEVESAAQANGRLSDYELNPKGFPPRVVTCDEDFTLNSEGIRGQKVQSELHSVSRYSEYSLALTSVPQEDPTGVPPEWTPPNLSIPVLNLVDKVFQLKRRGWLRRQAFWISKQVLHLVMDDAVDDWLLRQIQWLRRDDVIAHGIRMVQDILWPNDTFFLRLNIQTGLNGSHANPGSQRSTRQQIGTRASKQGTFEQQFEATRRASEVKKILFNGAPTALVSFIGHKQYRRCARDIYNFLQSTICLKQLGYGILELFLVSVFPELRDVLMDIHEKVRAQHE</sequence>
<name>A0AAD1Z7W2_9LAMI</name>
<dbReference type="PANTHER" id="PTHR22999:SF23">
    <property type="entry name" value="SORTING NEXIN-16"/>
    <property type="match status" value="1"/>
</dbReference>
<reference evidence="6" key="1">
    <citation type="submission" date="2023-05" db="EMBL/GenBank/DDBJ databases">
        <authorList>
            <person name="Huff M."/>
        </authorList>
    </citation>
    <scope>NUCLEOTIDE SEQUENCE</scope>
</reference>
<dbReference type="Pfam" id="PF02194">
    <property type="entry name" value="PXA"/>
    <property type="match status" value="1"/>
</dbReference>
<dbReference type="PROSITE" id="PS51207">
    <property type="entry name" value="PXA"/>
    <property type="match status" value="1"/>
</dbReference>
<accession>A0AAD1Z7W2</accession>
<feature type="domain" description="PX" evidence="4">
    <location>
        <begin position="714"/>
        <end position="826"/>
    </location>
</feature>
<dbReference type="InterPro" id="IPR051837">
    <property type="entry name" value="SortingNexin/PXDomain-PKLike"/>
</dbReference>
<feature type="region of interest" description="Disordered" evidence="3">
    <location>
        <begin position="903"/>
        <end position="947"/>
    </location>
</feature>
<dbReference type="CDD" id="cd06872">
    <property type="entry name" value="PX_SNX19_like_plant"/>
    <property type="match status" value="1"/>
</dbReference>
<dbReference type="Gene3D" id="3.30.1520.10">
    <property type="entry name" value="Phox-like domain"/>
    <property type="match status" value="1"/>
</dbReference>
<proteinExistence type="predicted"/>
<gene>
    <name evidence="6" type="ORF">FPE_LOCUS11819</name>
</gene>
<evidence type="ECO:0000256" key="2">
    <source>
        <dbReference type="ARBA" id="ARBA00022490"/>
    </source>
</evidence>
<evidence type="ECO:0000313" key="7">
    <source>
        <dbReference type="Proteomes" id="UP000834106"/>
    </source>
</evidence>
<dbReference type="InterPro" id="IPR003114">
    <property type="entry name" value="Phox_assoc"/>
</dbReference>
<dbReference type="SUPFAM" id="SSF64268">
    <property type="entry name" value="PX domain"/>
    <property type="match status" value="1"/>
</dbReference>
<dbReference type="GO" id="GO:0035091">
    <property type="term" value="F:phosphatidylinositol binding"/>
    <property type="evidence" value="ECO:0007669"/>
    <property type="project" value="InterPro"/>
</dbReference>
<keyword evidence="7" id="KW-1185">Reference proteome</keyword>
<protein>
    <submittedName>
        <fullName evidence="6">Uncharacterized protein</fullName>
    </submittedName>
</protein>
<feature type="compositionally biased region" description="Polar residues" evidence="3">
    <location>
        <begin position="903"/>
        <end position="916"/>
    </location>
</feature>
<feature type="domain" description="PXA" evidence="5">
    <location>
        <begin position="258"/>
        <end position="440"/>
    </location>
</feature>
<comment type="subcellular location">
    <subcellularLocation>
        <location evidence="1">Cytoplasm</location>
    </subcellularLocation>
</comment>
<dbReference type="GO" id="GO:0005768">
    <property type="term" value="C:endosome"/>
    <property type="evidence" value="ECO:0007669"/>
    <property type="project" value="UniProtKB-ARBA"/>
</dbReference>
<dbReference type="GO" id="GO:0016020">
    <property type="term" value="C:membrane"/>
    <property type="evidence" value="ECO:0007669"/>
    <property type="project" value="UniProtKB-ARBA"/>
</dbReference>
<evidence type="ECO:0000256" key="1">
    <source>
        <dbReference type="ARBA" id="ARBA00004496"/>
    </source>
</evidence>
<keyword evidence="2" id="KW-0963">Cytoplasm</keyword>
<dbReference type="InterPro" id="IPR013937">
    <property type="entry name" value="Sorting_nexin_C"/>
</dbReference>
<organism evidence="6 7">
    <name type="scientific">Fraxinus pennsylvanica</name>
    <dbReference type="NCBI Taxonomy" id="56036"/>
    <lineage>
        <taxon>Eukaryota</taxon>
        <taxon>Viridiplantae</taxon>
        <taxon>Streptophyta</taxon>
        <taxon>Embryophyta</taxon>
        <taxon>Tracheophyta</taxon>
        <taxon>Spermatophyta</taxon>
        <taxon>Magnoliopsida</taxon>
        <taxon>eudicotyledons</taxon>
        <taxon>Gunneridae</taxon>
        <taxon>Pentapetalae</taxon>
        <taxon>asterids</taxon>
        <taxon>lamiids</taxon>
        <taxon>Lamiales</taxon>
        <taxon>Oleaceae</taxon>
        <taxon>Oleeae</taxon>
        <taxon>Fraxinus</taxon>
    </lineage>
</organism>
<dbReference type="SMART" id="SM00313">
    <property type="entry name" value="PXA"/>
    <property type="match status" value="1"/>
</dbReference>
<dbReference type="PROSITE" id="PS50195">
    <property type="entry name" value="PX"/>
    <property type="match status" value="1"/>
</dbReference>
<dbReference type="Pfam" id="PF08628">
    <property type="entry name" value="Nexin_C"/>
    <property type="match status" value="1"/>
</dbReference>
<dbReference type="InterPro" id="IPR001683">
    <property type="entry name" value="PX_dom"/>
</dbReference>
<dbReference type="SMART" id="SM00312">
    <property type="entry name" value="PX"/>
    <property type="match status" value="1"/>
</dbReference>
<dbReference type="Proteomes" id="UP000834106">
    <property type="component" value="Chromosome 7"/>
</dbReference>
<evidence type="ECO:0000313" key="6">
    <source>
        <dbReference type="EMBL" id="CAI9764389.1"/>
    </source>
</evidence>
<dbReference type="EMBL" id="OU503042">
    <property type="protein sequence ID" value="CAI9764389.1"/>
    <property type="molecule type" value="Genomic_DNA"/>
</dbReference>
<evidence type="ECO:0000259" key="5">
    <source>
        <dbReference type="PROSITE" id="PS51207"/>
    </source>
</evidence>
<dbReference type="Pfam" id="PF00787">
    <property type="entry name" value="PX"/>
    <property type="match status" value="1"/>
</dbReference>
<evidence type="ECO:0000256" key="3">
    <source>
        <dbReference type="SAM" id="MobiDB-lite"/>
    </source>
</evidence>
<dbReference type="InterPro" id="IPR036871">
    <property type="entry name" value="PX_dom_sf"/>
</dbReference>